<sequence>MLSLATALRGQEDSEQPVTIEQIVVSAGQEPGQPLSDEALREILGLYVGSWRGSIDLTDKFGSVIQTLAVESEYRLENVNGKEVLLGRFKFGQGKDAKYSSSEAEIGKGFLINRIDQQGKNTVYRGDIEDGKIAWREYGAPRSEYNVFFESFGQRNGRRICSTQSRNLMRDRDGVEQTYFTAGRSLYNGPLDKWTLPAPAFQKPAVAESASPTVTSESAAPGDLPPTGATASGESAAASAEAQGATSAEASGSLMTLGEMSRRRAVESAAIDFSDPKVAQAEVASLHDQLEAERAVSAKLRIRIARLEARITELTGENPVLDDSVESGEATASEATTPVSGTSGASESTADSSSTRSSFRTRSR</sequence>
<gene>
    <name evidence="2" type="ORF">H5P28_02870</name>
</gene>
<protein>
    <submittedName>
        <fullName evidence="2">Uncharacterized protein</fullName>
    </submittedName>
</protein>
<feature type="region of interest" description="Disordered" evidence="1">
    <location>
        <begin position="315"/>
        <end position="364"/>
    </location>
</feature>
<keyword evidence="3" id="KW-1185">Reference proteome</keyword>
<evidence type="ECO:0000313" key="2">
    <source>
        <dbReference type="EMBL" id="MBC2593195.1"/>
    </source>
</evidence>
<proteinExistence type="predicted"/>
<feature type="compositionally biased region" description="Low complexity" evidence="1">
    <location>
        <begin position="227"/>
        <end position="253"/>
    </location>
</feature>
<evidence type="ECO:0000256" key="1">
    <source>
        <dbReference type="SAM" id="MobiDB-lite"/>
    </source>
</evidence>
<comment type="caution">
    <text evidence="2">The sequence shown here is derived from an EMBL/GenBank/DDBJ whole genome shotgun (WGS) entry which is preliminary data.</text>
</comment>
<dbReference type="EMBL" id="JACHVB010000012">
    <property type="protein sequence ID" value="MBC2593195.1"/>
    <property type="molecule type" value="Genomic_DNA"/>
</dbReference>
<evidence type="ECO:0000313" key="3">
    <source>
        <dbReference type="Proteomes" id="UP000546464"/>
    </source>
</evidence>
<reference evidence="2 3" key="1">
    <citation type="submission" date="2020-07" db="EMBL/GenBank/DDBJ databases">
        <authorList>
            <person name="Feng X."/>
        </authorList>
    </citation>
    <scope>NUCLEOTIDE SEQUENCE [LARGE SCALE GENOMIC DNA]</scope>
    <source>
        <strain evidence="2 3">JCM31066</strain>
    </source>
</reference>
<dbReference type="AlphaFoldDB" id="A0A842HA59"/>
<organism evidence="2 3">
    <name type="scientific">Ruficoccus amylovorans</name>
    <dbReference type="NCBI Taxonomy" id="1804625"/>
    <lineage>
        <taxon>Bacteria</taxon>
        <taxon>Pseudomonadati</taxon>
        <taxon>Verrucomicrobiota</taxon>
        <taxon>Opitutia</taxon>
        <taxon>Puniceicoccales</taxon>
        <taxon>Cerasicoccaceae</taxon>
        <taxon>Ruficoccus</taxon>
    </lineage>
</organism>
<dbReference type="Proteomes" id="UP000546464">
    <property type="component" value="Unassembled WGS sequence"/>
</dbReference>
<accession>A0A842HA59</accession>
<name>A0A842HA59_9BACT</name>
<feature type="region of interest" description="Disordered" evidence="1">
    <location>
        <begin position="207"/>
        <end position="254"/>
    </location>
</feature>
<dbReference type="RefSeq" id="WP_185674187.1">
    <property type="nucleotide sequence ID" value="NZ_JACHVB010000012.1"/>
</dbReference>
<feature type="compositionally biased region" description="Low complexity" evidence="1">
    <location>
        <begin position="340"/>
        <end position="358"/>
    </location>
</feature>